<dbReference type="Proteomes" id="UP001497525">
    <property type="component" value="Unassembled WGS sequence"/>
</dbReference>
<name>A0AAV2TU51_CALDB</name>
<feature type="compositionally biased region" description="Basic residues" evidence="1">
    <location>
        <begin position="191"/>
        <end position="215"/>
    </location>
</feature>
<accession>A0AAV2TU51</accession>
<reference evidence="2" key="1">
    <citation type="submission" date="2024-06" db="EMBL/GenBank/DDBJ databases">
        <authorList>
            <person name="Liu X."/>
            <person name="Lenzi L."/>
            <person name="Haldenby T S."/>
            <person name="Uol C."/>
        </authorList>
    </citation>
    <scope>NUCLEOTIDE SEQUENCE</scope>
</reference>
<sequence length="251" mass="29393">MNFTAIANFTPKDKRVIRNFVKHADLHNRVVEEEHCWREILHRRRERDDGYLKSHRNTRRSGEYASLSKVQQDLDAYERRLRLESKRQIEELAARELPSAEGGKNASEFWCTLAAQRRLADRWVHDGFEELNKPGPPPPPESYFVKRSAESSGLRVCSTQSTARLKPKEPLRMLLEDKKASPPPRPVECKHSKHRKHKSEKHTRKHKKERRKRRKSMAEPSPIVVHSDSSSPSSSLSTLHSDEEIEWEERK</sequence>
<feature type="region of interest" description="Disordered" evidence="1">
    <location>
        <begin position="129"/>
        <end position="150"/>
    </location>
</feature>
<organism evidence="2 3">
    <name type="scientific">Calicophoron daubneyi</name>
    <name type="common">Rumen fluke</name>
    <name type="synonym">Paramphistomum daubneyi</name>
    <dbReference type="NCBI Taxonomy" id="300641"/>
    <lineage>
        <taxon>Eukaryota</taxon>
        <taxon>Metazoa</taxon>
        <taxon>Spiralia</taxon>
        <taxon>Lophotrochozoa</taxon>
        <taxon>Platyhelminthes</taxon>
        <taxon>Trematoda</taxon>
        <taxon>Digenea</taxon>
        <taxon>Plagiorchiida</taxon>
        <taxon>Pronocephalata</taxon>
        <taxon>Paramphistomoidea</taxon>
        <taxon>Paramphistomidae</taxon>
        <taxon>Calicophoron</taxon>
    </lineage>
</organism>
<gene>
    <name evidence="2" type="ORF">CDAUBV1_LOCUS14492</name>
</gene>
<feature type="compositionally biased region" description="Low complexity" evidence="1">
    <location>
        <begin position="221"/>
        <end position="239"/>
    </location>
</feature>
<feature type="region of interest" description="Disordered" evidence="1">
    <location>
        <begin position="165"/>
        <end position="251"/>
    </location>
</feature>
<evidence type="ECO:0000256" key="1">
    <source>
        <dbReference type="SAM" id="MobiDB-lite"/>
    </source>
</evidence>
<dbReference type="AlphaFoldDB" id="A0AAV2TU51"/>
<comment type="caution">
    <text evidence="2">The sequence shown here is derived from an EMBL/GenBank/DDBJ whole genome shotgun (WGS) entry which is preliminary data.</text>
</comment>
<feature type="compositionally biased region" description="Basic and acidic residues" evidence="1">
    <location>
        <begin position="166"/>
        <end position="180"/>
    </location>
</feature>
<evidence type="ECO:0000313" key="2">
    <source>
        <dbReference type="EMBL" id="CAL5139451.1"/>
    </source>
</evidence>
<proteinExistence type="predicted"/>
<evidence type="ECO:0000313" key="3">
    <source>
        <dbReference type="Proteomes" id="UP001497525"/>
    </source>
</evidence>
<dbReference type="EMBL" id="CAXLJL010000601">
    <property type="protein sequence ID" value="CAL5139451.1"/>
    <property type="molecule type" value="Genomic_DNA"/>
</dbReference>
<protein>
    <submittedName>
        <fullName evidence="2">Uncharacterized protein</fullName>
    </submittedName>
</protein>